<evidence type="ECO:0000259" key="3">
    <source>
        <dbReference type="Pfam" id="PF13649"/>
    </source>
</evidence>
<organism evidence="4 5">
    <name type="scientific">Mameliella alba</name>
    <dbReference type="NCBI Taxonomy" id="561184"/>
    <lineage>
        <taxon>Bacteria</taxon>
        <taxon>Pseudomonadati</taxon>
        <taxon>Pseudomonadota</taxon>
        <taxon>Alphaproteobacteria</taxon>
        <taxon>Rhodobacterales</taxon>
        <taxon>Roseobacteraceae</taxon>
        <taxon>Mameliella</taxon>
    </lineage>
</organism>
<dbReference type="InterPro" id="IPR029063">
    <property type="entry name" value="SAM-dependent_MTases_sf"/>
</dbReference>
<dbReference type="PANTHER" id="PTHR43861:SF1">
    <property type="entry name" value="TRANS-ACONITATE 2-METHYLTRANSFERASE"/>
    <property type="match status" value="1"/>
</dbReference>
<accession>A0A0B3RV16</accession>
<evidence type="ECO:0000313" key="4">
    <source>
        <dbReference type="EMBL" id="KHQ51912.1"/>
    </source>
</evidence>
<dbReference type="AlphaFoldDB" id="A0A0B3RV16"/>
<dbReference type="GO" id="GO:0032259">
    <property type="term" value="P:methylation"/>
    <property type="evidence" value="ECO:0007669"/>
    <property type="project" value="UniProtKB-KW"/>
</dbReference>
<dbReference type="InterPro" id="IPR041698">
    <property type="entry name" value="Methyltransf_25"/>
</dbReference>
<gene>
    <name evidence="4" type="ORF">OA50_03549</name>
</gene>
<dbReference type="PANTHER" id="PTHR43861">
    <property type="entry name" value="TRANS-ACONITATE 2-METHYLTRANSFERASE-RELATED"/>
    <property type="match status" value="1"/>
</dbReference>
<dbReference type="SUPFAM" id="SSF53335">
    <property type="entry name" value="S-adenosyl-L-methionine-dependent methyltransferases"/>
    <property type="match status" value="1"/>
</dbReference>
<protein>
    <submittedName>
        <fullName evidence="4">Methyltransferase</fullName>
    </submittedName>
</protein>
<dbReference type="Pfam" id="PF13649">
    <property type="entry name" value="Methyltransf_25"/>
    <property type="match status" value="1"/>
</dbReference>
<comment type="caution">
    <text evidence="4">The sequence shown here is derived from an EMBL/GenBank/DDBJ whole genome shotgun (WGS) entry which is preliminary data.</text>
</comment>
<dbReference type="GO" id="GO:0008168">
    <property type="term" value="F:methyltransferase activity"/>
    <property type="evidence" value="ECO:0007669"/>
    <property type="project" value="UniProtKB-KW"/>
</dbReference>
<name>A0A0B3RV16_9RHOB</name>
<keyword evidence="2 4" id="KW-0808">Transferase</keyword>
<dbReference type="STRING" id="561184.SAMN05216376_104279"/>
<evidence type="ECO:0000256" key="2">
    <source>
        <dbReference type="ARBA" id="ARBA00022679"/>
    </source>
</evidence>
<evidence type="ECO:0000256" key="1">
    <source>
        <dbReference type="ARBA" id="ARBA00022603"/>
    </source>
</evidence>
<dbReference type="PATRIC" id="fig|1515334.3.peg.3565"/>
<dbReference type="Gene3D" id="3.40.50.150">
    <property type="entry name" value="Vaccinia Virus protein VP39"/>
    <property type="match status" value="1"/>
</dbReference>
<dbReference type="RefSeq" id="WP_223306243.1">
    <property type="nucleotide sequence ID" value="NZ_JSUQ01000014.1"/>
</dbReference>
<keyword evidence="5" id="KW-1185">Reference proteome</keyword>
<dbReference type="CDD" id="cd02440">
    <property type="entry name" value="AdoMet_MTases"/>
    <property type="match status" value="1"/>
</dbReference>
<keyword evidence="1 4" id="KW-0489">Methyltransferase</keyword>
<sequence>MSLRETYERQAARYDAERGQTLFECAWLDRALADVPAGGAVLDLGCGAGRPIGVFLAGQGFAVTGVDFSSAMLALFSQNVPGAQALLADMRALDLGRTFDAIIGWGSFFHLTEAEQRAALPRIAAHLAPGGRLLLTVGPEAGEAWGTVGGEPVYHASLSPEDYAEVLAEAGAPVEDFVPEDPACNGHSLLLARRPGGA</sequence>
<proteinExistence type="predicted"/>
<evidence type="ECO:0000313" key="5">
    <source>
        <dbReference type="Proteomes" id="UP000030960"/>
    </source>
</evidence>
<reference evidence="4 5" key="1">
    <citation type="submission" date="2014-10" db="EMBL/GenBank/DDBJ databases">
        <title>Genome sequence of Ponticoccus sp. strain UMTAT08 isolated from clonal culture of toxic dinoflagellate Alexandrium tamiyavanichii.</title>
        <authorList>
            <person name="Gan H.Y."/>
            <person name="Muhd D.-D."/>
            <person name="Mohd Noor M.E."/>
            <person name="Yeong Y.S."/>
            <person name="Usup G."/>
        </authorList>
    </citation>
    <scope>NUCLEOTIDE SEQUENCE [LARGE SCALE GENOMIC DNA]</scope>
    <source>
        <strain evidence="4 5">UMTAT08</strain>
    </source>
</reference>
<dbReference type="EMBL" id="JSUQ01000014">
    <property type="protein sequence ID" value="KHQ51912.1"/>
    <property type="molecule type" value="Genomic_DNA"/>
</dbReference>
<dbReference type="Proteomes" id="UP000030960">
    <property type="component" value="Unassembled WGS sequence"/>
</dbReference>
<feature type="domain" description="Methyltransferase" evidence="3">
    <location>
        <begin position="41"/>
        <end position="131"/>
    </location>
</feature>